<dbReference type="AlphaFoldDB" id="A0A2V3J467"/>
<organism evidence="7 8">
    <name type="scientific">Gracilariopsis chorda</name>
    <dbReference type="NCBI Taxonomy" id="448386"/>
    <lineage>
        <taxon>Eukaryota</taxon>
        <taxon>Rhodophyta</taxon>
        <taxon>Florideophyceae</taxon>
        <taxon>Rhodymeniophycidae</taxon>
        <taxon>Gracilariales</taxon>
        <taxon>Gracilariaceae</taxon>
        <taxon>Gracilariopsis</taxon>
    </lineage>
</organism>
<evidence type="ECO:0000256" key="1">
    <source>
        <dbReference type="ARBA" id="ARBA00004127"/>
    </source>
</evidence>
<accession>A0A2V3J467</accession>
<dbReference type="InterPro" id="IPR003807">
    <property type="entry name" value="DUF202"/>
</dbReference>
<evidence type="ECO:0000256" key="2">
    <source>
        <dbReference type="ARBA" id="ARBA00022692"/>
    </source>
</evidence>
<name>A0A2V3J467_9FLOR</name>
<feature type="transmembrane region" description="Helical" evidence="5">
    <location>
        <begin position="155"/>
        <end position="177"/>
    </location>
</feature>
<keyword evidence="4 5" id="KW-0472">Membrane</keyword>
<dbReference type="PROSITE" id="PS50105">
    <property type="entry name" value="SAM_DOMAIN"/>
    <property type="match status" value="1"/>
</dbReference>
<comment type="caution">
    <text evidence="7">The sequence shown here is derived from an EMBL/GenBank/DDBJ whole genome shotgun (WGS) entry which is preliminary data.</text>
</comment>
<evidence type="ECO:0000313" key="8">
    <source>
        <dbReference type="Proteomes" id="UP000247409"/>
    </source>
</evidence>
<dbReference type="Pfam" id="PF02656">
    <property type="entry name" value="DUF202"/>
    <property type="match status" value="1"/>
</dbReference>
<dbReference type="EMBL" id="NBIV01000008">
    <property type="protein sequence ID" value="PXF49103.1"/>
    <property type="molecule type" value="Genomic_DNA"/>
</dbReference>
<keyword evidence="2 5" id="KW-0812">Transmembrane</keyword>
<evidence type="ECO:0000256" key="3">
    <source>
        <dbReference type="ARBA" id="ARBA00022989"/>
    </source>
</evidence>
<dbReference type="Gene3D" id="1.10.150.50">
    <property type="entry name" value="Transcription Factor, Ets-1"/>
    <property type="match status" value="1"/>
</dbReference>
<dbReference type="Proteomes" id="UP000247409">
    <property type="component" value="Unassembled WGS sequence"/>
</dbReference>
<dbReference type="OrthoDB" id="5254at2759"/>
<dbReference type="Pfam" id="PF00536">
    <property type="entry name" value="SAM_1"/>
    <property type="match status" value="1"/>
</dbReference>
<protein>
    <recommendedName>
        <fullName evidence="6">SAM domain-containing protein</fullName>
    </recommendedName>
</protein>
<dbReference type="SMART" id="SM00454">
    <property type="entry name" value="SAM"/>
    <property type="match status" value="1"/>
</dbReference>
<dbReference type="GO" id="GO:0012505">
    <property type="term" value="C:endomembrane system"/>
    <property type="evidence" value="ECO:0007669"/>
    <property type="project" value="UniProtKB-SubCell"/>
</dbReference>
<gene>
    <name evidence="7" type="ORF">BWQ96_01052</name>
</gene>
<dbReference type="InterPro" id="IPR001660">
    <property type="entry name" value="SAM"/>
</dbReference>
<evidence type="ECO:0000256" key="5">
    <source>
        <dbReference type="SAM" id="Phobius"/>
    </source>
</evidence>
<reference evidence="7 8" key="1">
    <citation type="journal article" date="2018" name="Mol. Biol. Evol.">
        <title>Analysis of the draft genome of the red seaweed Gracilariopsis chorda provides insights into genome size evolution in Rhodophyta.</title>
        <authorList>
            <person name="Lee J."/>
            <person name="Yang E.C."/>
            <person name="Graf L."/>
            <person name="Yang J.H."/>
            <person name="Qiu H."/>
            <person name="Zel Zion U."/>
            <person name="Chan C.X."/>
            <person name="Stephens T.G."/>
            <person name="Weber A.P.M."/>
            <person name="Boo G.H."/>
            <person name="Boo S.M."/>
            <person name="Kim K.M."/>
            <person name="Shin Y."/>
            <person name="Jung M."/>
            <person name="Lee S.J."/>
            <person name="Yim H.S."/>
            <person name="Lee J.H."/>
            <person name="Bhattacharya D."/>
            <person name="Yoon H.S."/>
        </authorList>
    </citation>
    <scope>NUCLEOTIDE SEQUENCE [LARGE SCALE GENOMIC DNA]</scope>
    <source>
        <strain evidence="7 8">SKKU-2015</strain>
        <tissue evidence="7">Whole body</tissue>
    </source>
</reference>
<evidence type="ECO:0000259" key="6">
    <source>
        <dbReference type="PROSITE" id="PS50105"/>
    </source>
</evidence>
<proteinExistence type="predicted"/>
<evidence type="ECO:0000256" key="4">
    <source>
        <dbReference type="ARBA" id="ARBA00023136"/>
    </source>
</evidence>
<keyword evidence="8" id="KW-1185">Reference proteome</keyword>
<evidence type="ECO:0000313" key="7">
    <source>
        <dbReference type="EMBL" id="PXF49103.1"/>
    </source>
</evidence>
<dbReference type="SUPFAM" id="SSF47769">
    <property type="entry name" value="SAM/Pointed domain"/>
    <property type="match status" value="1"/>
</dbReference>
<feature type="transmembrane region" description="Helical" evidence="5">
    <location>
        <begin position="201"/>
        <end position="223"/>
    </location>
</feature>
<sequence>MASLRPPARPLDAGLYHNRARATQRVVASENAPAAKVRTVADVRKWLCDLGYSQYADSFSSNEVNGSILKTLTSEELRDDLAVTNLRHRRHILDATRRLLQEDAPPTAQYLPEHGRILDHLSNVRTYHSWIRVGIQFLAFAVVTLRLAPNFRSTALVTAASFYFALVGISALLYAVFRYKRVIDMIESSGPSTHNYTPDRVGVVSMLFIALAAFTLALIIIALRH</sequence>
<dbReference type="CDD" id="cd09487">
    <property type="entry name" value="SAM_superfamily"/>
    <property type="match status" value="1"/>
</dbReference>
<comment type="subcellular location">
    <subcellularLocation>
        <location evidence="1">Endomembrane system</location>
        <topology evidence="1">Multi-pass membrane protein</topology>
    </subcellularLocation>
</comment>
<keyword evidence="3 5" id="KW-1133">Transmembrane helix</keyword>
<dbReference type="InterPro" id="IPR013761">
    <property type="entry name" value="SAM/pointed_sf"/>
</dbReference>
<feature type="domain" description="SAM" evidence="6">
    <location>
        <begin position="38"/>
        <end position="102"/>
    </location>
</feature>